<dbReference type="GO" id="GO:0030145">
    <property type="term" value="F:manganese ion binding"/>
    <property type="evidence" value="ECO:0007669"/>
    <property type="project" value="UniProtKB-UniRule"/>
</dbReference>
<evidence type="ECO:0000256" key="7">
    <source>
        <dbReference type="HAMAP-Rule" id="MF_01659"/>
    </source>
</evidence>
<evidence type="ECO:0000259" key="10">
    <source>
        <dbReference type="Pfam" id="PF16582"/>
    </source>
</evidence>
<dbReference type="Gene3D" id="3.40.50.970">
    <property type="match status" value="2"/>
</dbReference>
<dbReference type="InterPro" id="IPR029061">
    <property type="entry name" value="THDP-binding"/>
</dbReference>
<keyword evidence="2 7" id="KW-0808">Transferase</keyword>
<evidence type="ECO:0000256" key="4">
    <source>
        <dbReference type="ARBA" id="ARBA00022842"/>
    </source>
</evidence>
<comment type="function">
    <text evidence="7">Catalyzes the thiamine diphosphate-dependent decarboxylation of 2-oxoglutarate and the subsequent addition of the resulting succinic semialdehyde-thiamine pyrophosphate anion to isochorismate to yield 2-succinyl-5-enolpyruvyl-6-hydroxy-3-cyclohexene-1-carboxylate (SEPHCHC).</text>
</comment>
<comment type="pathway">
    <text evidence="7">Quinol/quinone metabolism; 1,4-dihydroxy-2-naphthoate biosynthesis; 1,4-dihydroxy-2-naphthoate from chorismate: step 2/7.</text>
</comment>
<dbReference type="InterPro" id="IPR012001">
    <property type="entry name" value="Thiamin_PyroP_enz_TPP-bd_dom"/>
</dbReference>
<dbReference type="PIRSF" id="PIRSF004983">
    <property type="entry name" value="MenD"/>
    <property type="match status" value="1"/>
</dbReference>
<dbReference type="Pfam" id="PF16582">
    <property type="entry name" value="TPP_enzyme_M_2"/>
    <property type="match status" value="1"/>
</dbReference>
<reference evidence="11 12" key="1">
    <citation type="submission" date="2019-05" db="EMBL/GenBank/DDBJ databases">
        <title>Draft Whole-Genome sequence of the green sulfur bacterium Prosthecochloris vibrioformis DSM 260.</title>
        <authorList>
            <person name="Meyer T.E."/>
            <person name="Kyndt J.A."/>
        </authorList>
    </citation>
    <scope>NUCLEOTIDE SEQUENCE [LARGE SCALE GENOMIC DNA]</scope>
    <source>
        <strain evidence="11 12">DSM 260</strain>
    </source>
</reference>
<dbReference type="NCBIfam" id="TIGR00173">
    <property type="entry name" value="menD"/>
    <property type="match status" value="1"/>
</dbReference>
<evidence type="ECO:0000259" key="9">
    <source>
        <dbReference type="Pfam" id="PF02776"/>
    </source>
</evidence>
<comment type="caution">
    <text evidence="11">The sequence shown here is derived from an EMBL/GenBank/DDBJ whole genome shotgun (WGS) entry which is preliminary data.</text>
</comment>
<gene>
    <name evidence="7 11" type="primary">menD</name>
    <name evidence="11" type="ORF">FGF68_01755</name>
</gene>
<comment type="subunit">
    <text evidence="7">Homodimer.</text>
</comment>
<dbReference type="SUPFAM" id="SSF52467">
    <property type="entry name" value="DHS-like NAD/FAD-binding domain"/>
    <property type="match status" value="1"/>
</dbReference>
<dbReference type="InterPro" id="IPR029035">
    <property type="entry name" value="DHS-like_NAD/FAD-binding_dom"/>
</dbReference>
<dbReference type="Proteomes" id="UP000309544">
    <property type="component" value="Unassembled WGS sequence"/>
</dbReference>
<dbReference type="UniPathway" id="UPA00079"/>
<evidence type="ECO:0000313" key="12">
    <source>
        <dbReference type="Proteomes" id="UP000309544"/>
    </source>
</evidence>
<keyword evidence="4 7" id="KW-0460">Magnesium</keyword>
<dbReference type="PANTHER" id="PTHR42916:SF1">
    <property type="entry name" value="PROTEIN PHYLLO, CHLOROPLASTIC"/>
    <property type="match status" value="1"/>
</dbReference>
<dbReference type="HAMAP" id="MF_01659">
    <property type="entry name" value="MenD"/>
    <property type="match status" value="1"/>
</dbReference>
<feature type="domain" description="Menaquinone biosynthesis protein MenD middle" evidence="10">
    <location>
        <begin position="191"/>
        <end position="407"/>
    </location>
</feature>
<evidence type="ECO:0000259" key="8">
    <source>
        <dbReference type="Pfam" id="PF02775"/>
    </source>
</evidence>
<comment type="cofactor">
    <cofactor evidence="7">
        <name>thiamine diphosphate</name>
        <dbReference type="ChEBI" id="CHEBI:58937"/>
    </cofactor>
    <text evidence="7">Binds 1 thiamine pyrophosphate per subunit.</text>
</comment>
<keyword evidence="5 7" id="KW-0786">Thiamine pyrophosphate</keyword>
<dbReference type="CDD" id="cd02009">
    <property type="entry name" value="TPP_SHCHC_synthase"/>
    <property type="match status" value="1"/>
</dbReference>
<dbReference type="GO" id="GO:0009234">
    <property type="term" value="P:menaquinone biosynthetic process"/>
    <property type="evidence" value="ECO:0007669"/>
    <property type="project" value="UniProtKB-UniRule"/>
</dbReference>
<dbReference type="CDD" id="cd07037">
    <property type="entry name" value="TPP_PYR_MenD"/>
    <property type="match status" value="1"/>
</dbReference>
<evidence type="ECO:0000256" key="3">
    <source>
        <dbReference type="ARBA" id="ARBA00022723"/>
    </source>
</evidence>
<evidence type="ECO:0000313" key="11">
    <source>
        <dbReference type="EMBL" id="TNJ37928.1"/>
    </source>
</evidence>
<sequence>MKLSDSRTITTLWSDFIIEELVRSGITMFCISPGSRSTPLTTAAARHPEASCSIFPDERAAAFFALGYARATGKAAALVCTSGTAAANYYPAVVEAAMDRQPMLLLTADRPHELRETGANQTIHQEGMFGRYTRWAFQFPEPSPDYPAASLLSTIDHAIARSQDTPAGPVHLNIPFREPLDPVVVAPEAHPWTGPVTSWLAATGPFSRKIRTVQEPSPDTVATVTRILDKAHRPLLVVGRLETPEGAEAIISLARHCNAPLYADISSTLRLQNSLKPLQHLLLAPDTPGIDGCDVIVHFGGALVSRSVERALEKWTLQDYVLIKSYPDRYDPSHRVTLEIDANPAMFARAMLEQGISTPKESWLQTELLAETETELDRWFAPEDTVSEPSAARLISTLVSPDHGLFLANSMPVRDMDLYGAAVRQDRLPIAMNRGASGIDGIIATAAGFSEGLQRPVTLVIGDISFLHDLNSLALLRRRSHPLHIVVVNNNGGGIFSFLPIAASAEEELFETCFATPQEYDIPTAAATFGIPCTTPATNDELRRAYLTLRESGQSGIVQVVTARRENWVQHRELNERLQDIIRKHIC</sequence>
<dbReference type="InterPro" id="IPR011766">
    <property type="entry name" value="TPP_enzyme_TPP-bd"/>
</dbReference>
<dbReference type="PANTHER" id="PTHR42916">
    <property type="entry name" value="2-SUCCINYL-5-ENOLPYRUVYL-6-HYDROXY-3-CYCLOHEXENE-1-CARBOXYLATE SYNTHASE"/>
    <property type="match status" value="1"/>
</dbReference>
<keyword evidence="12" id="KW-1185">Reference proteome</keyword>
<protein>
    <recommendedName>
        <fullName evidence="7">2-succinyl-5-enolpyruvyl-6-hydroxy-3-cyclohexene-1-carboxylate synthase</fullName>
        <shortName evidence="7">SEPHCHC synthase</shortName>
        <ecNumber evidence="7">2.2.1.9</ecNumber>
    </recommendedName>
    <alternativeName>
        <fullName evidence="7">Menaquinone biosynthesis protein MenD</fullName>
    </alternativeName>
</protein>
<comment type="pathway">
    <text evidence="7">Quinol/quinone metabolism; menaquinone biosynthesis.</text>
</comment>
<dbReference type="Pfam" id="PF02775">
    <property type="entry name" value="TPP_enzyme_C"/>
    <property type="match status" value="1"/>
</dbReference>
<dbReference type="SUPFAM" id="SSF52518">
    <property type="entry name" value="Thiamin diphosphate-binding fold (THDP-binding)"/>
    <property type="match status" value="2"/>
</dbReference>
<feature type="domain" description="Thiamine pyrophosphate enzyme N-terminal TPP-binding" evidence="9">
    <location>
        <begin position="14"/>
        <end position="126"/>
    </location>
</feature>
<dbReference type="EMBL" id="VDCI01000001">
    <property type="protein sequence ID" value="TNJ37928.1"/>
    <property type="molecule type" value="Genomic_DNA"/>
</dbReference>
<comment type="catalytic activity">
    <reaction evidence="7">
        <text>isochorismate + 2-oxoglutarate + H(+) = 5-enolpyruvoyl-6-hydroxy-2-succinyl-cyclohex-3-ene-1-carboxylate + CO2</text>
        <dbReference type="Rhea" id="RHEA:25593"/>
        <dbReference type="ChEBI" id="CHEBI:15378"/>
        <dbReference type="ChEBI" id="CHEBI:16526"/>
        <dbReference type="ChEBI" id="CHEBI:16810"/>
        <dbReference type="ChEBI" id="CHEBI:29780"/>
        <dbReference type="ChEBI" id="CHEBI:58818"/>
        <dbReference type="EC" id="2.2.1.9"/>
    </reaction>
</comment>
<dbReference type="GO" id="GO:0070204">
    <property type="term" value="F:2-succinyl-5-enolpyruvyl-6-hydroxy-3-cyclohexene-1-carboxylic-acid synthase activity"/>
    <property type="evidence" value="ECO:0007669"/>
    <property type="project" value="UniProtKB-UniRule"/>
</dbReference>
<dbReference type="EC" id="2.2.1.9" evidence="7"/>
<organism evidence="11 12">
    <name type="scientific">Prosthecochloris vibrioformis</name>
    <name type="common">Chlorobium vibrioforme</name>
    <dbReference type="NCBI Taxonomy" id="1098"/>
    <lineage>
        <taxon>Bacteria</taxon>
        <taxon>Pseudomonadati</taxon>
        <taxon>Chlorobiota</taxon>
        <taxon>Chlorobiia</taxon>
        <taxon>Chlorobiales</taxon>
        <taxon>Chlorobiaceae</taxon>
        <taxon>Prosthecochloris</taxon>
    </lineage>
</organism>
<keyword evidence="1 7" id="KW-0474">Menaquinone biosynthesis</keyword>
<dbReference type="UniPathway" id="UPA01057">
    <property type="reaction ID" value="UER00164"/>
</dbReference>
<dbReference type="InterPro" id="IPR004433">
    <property type="entry name" value="MenaQ_synth_MenD"/>
</dbReference>
<dbReference type="RefSeq" id="WP_139626124.1">
    <property type="nucleotide sequence ID" value="NZ_VDCI01000001.1"/>
</dbReference>
<feature type="domain" description="Thiamine pyrophosphate enzyme TPP-binding" evidence="8">
    <location>
        <begin position="444"/>
        <end position="552"/>
    </location>
</feature>
<evidence type="ECO:0000256" key="5">
    <source>
        <dbReference type="ARBA" id="ARBA00023052"/>
    </source>
</evidence>
<comment type="similarity">
    <text evidence="7">Belongs to the TPP enzyme family. MenD subfamily.</text>
</comment>
<dbReference type="AlphaFoldDB" id="A0A5C4S3Z9"/>
<dbReference type="InterPro" id="IPR032264">
    <property type="entry name" value="MenD_middle"/>
</dbReference>
<accession>A0A5C4S3Z9</accession>
<proteinExistence type="inferred from homology"/>
<keyword evidence="3 7" id="KW-0479">Metal-binding</keyword>
<evidence type="ECO:0000256" key="6">
    <source>
        <dbReference type="ARBA" id="ARBA00023211"/>
    </source>
</evidence>
<dbReference type="GO" id="GO:0030976">
    <property type="term" value="F:thiamine pyrophosphate binding"/>
    <property type="evidence" value="ECO:0007669"/>
    <property type="project" value="UniProtKB-UniRule"/>
</dbReference>
<dbReference type="Gene3D" id="3.40.50.1220">
    <property type="entry name" value="TPP-binding domain"/>
    <property type="match status" value="1"/>
</dbReference>
<name>A0A5C4S3Z9_PROVB</name>
<dbReference type="Pfam" id="PF02776">
    <property type="entry name" value="TPP_enzyme_N"/>
    <property type="match status" value="1"/>
</dbReference>
<comment type="cofactor">
    <cofactor evidence="7">
        <name>Mg(2+)</name>
        <dbReference type="ChEBI" id="CHEBI:18420"/>
    </cofactor>
    <cofactor evidence="7">
        <name>Mn(2+)</name>
        <dbReference type="ChEBI" id="CHEBI:29035"/>
    </cofactor>
</comment>
<dbReference type="GO" id="GO:0000287">
    <property type="term" value="F:magnesium ion binding"/>
    <property type="evidence" value="ECO:0007669"/>
    <property type="project" value="UniProtKB-UniRule"/>
</dbReference>
<evidence type="ECO:0000256" key="2">
    <source>
        <dbReference type="ARBA" id="ARBA00022679"/>
    </source>
</evidence>
<keyword evidence="6 7" id="KW-0464">Manganese</keyword>
<evidence type="ECO:0000256" key="1">
    <source>
        <dbReference type="ARBA" id="ARBA00022428"/>
    </source>
</evidence>